<dbReference type="EMBL" id="CP074691">
    <property type="protein sequence ID" value="QVL35799.1"/>
    <property type="molecule type" value="Genomic_DNA"/>
</dbReference>
<proteinExistence type="predicted"/>
<organism evidence="1 2">
    <name type="scientific">Aminirod propionatiphilus</name>
    <dbReference type="NCBI Taxonomy" id="3415223"/>
    <lineage>
        <taxon>Bacteria</taxon>
        <taxon>Thermotogati</taxon>
        <taxon>Synergistota</taxon>
        <taxon>Synergistia</taxon>
        <taxon>Synergistales</taxon>
        <taxon>Aminiphilaceae</taxon>
        <taxon>Aminirod</taxon>
    </lineage>
</organism>
<reference evidence="1" key="1">
    <citation type="submission" date="2021-05" db="EMBL/GenBank/DDBJ databases">
        <title>An isolated secondary fermenter in methanogenic hydrocarbon-degrading communities.</title>
        <authorList>
            <person name="Liu Y.-F."/>
            <person name="Liu Z.-l."/>
        </authorList>
    </citation>
    <scope>NUCLEOTIDE SEQUENCE</scope>
    <source>
        <strain evidence="1">L-13</strain>
    </source>
</reference>
<accession>A0ACD1DUM0</accession>
<evidence type="ECO:0000313" key="1">
    <source>
        <dbReference type="EMBL" id="QVL35799.1"/>
    </source>
</evidence>
<dbReference type="Proteomes" id="UP000682204">
    <property type="component" value="Chromosome"/>
</dbReference>
<evidence type="ECO:0000313" key="2">
    <source>
        <dbReference type="Proteomes" id="UP000682204"/>
    </source>
</evidence>
<sequence>MRIAAAQLNPTVGDVAGNVALLARAIASIPPGEADLVVAPELFLTGYPPLDLLEKGWFLESVGRGIADVAELSRSRPDLAVLFGAPRPTGGGRGKPLHNGALLVEAGLVVGEQAKTLLPTYDVFDEARHFAPAARNRAIPFRGERLGVTVCEDIWNDAGTWPGASLYDRDPVAEAVADGATMIVNLSASPFSMGKERLRFRLAERARQRFGLPLLYVNQVGGNDELLFDGRSFLLDGSGRATVLPGFRETTAVVDTERGEGEYVPLDDVGAVYEALVMGLRDYCRKCGFSRAILGLSGGIDSALTAVIAARALGPEAVTALAMPSPYSSRGSVDDSRLLARNLGIAFKVLPISEIFRTCLAEMAPILEGRGRALAEENLQARIRGNALMALSNATGGLVLSTGNKSELAMGYCTLYGDMDGGLALLADVPKTLVYALARHVNGPGEIIPGAVIDKPPSAELRPDQKDSDSLPPYEVLDAILERHIEEGASLSAIVADGFDEATVRSVLATVARNEYKRRQAAPGLRVTTKAFGLGRRMPLAARFSF</sequence>
<keyword evidence="2" id="KW-1185">Reference proteome</keyword>
<keyword evidence="1" id="KW-0436">Ligase</keyword>
<dbReference type="EC" id="6.3.5.1" evidence="1"/>
<name>A0ACD1DUM0_9BACT</name>
<gene>
    <name evidence="1" type="ORF">KIH16_11695</name>
</gene>
<protein>
    <submittedName>
        <fullName evidence="1">NAD+ synthase</fullName>
        <ecNumber evidence="1">6.3.5.1</ecNumber>
    </submittedName>
</protein>